<dbReference type="Pfam" id="PF00069">
    <property type="entry name" value="Pkinase"/>
    <property type="match status" value="1"/>
</dbReference>
<evidence type="ECO:0000313" key="4">
    <source>
        <dbReference type="EMBL" id="CAI8057640.1"/>
    </source>
</evidence>
<feature type="non-terminal residue" evidence="4">
    <location>
        <position position="341"/>
    </location>
</feature>
<dbReference type="InterPro" id="IPR052751">
    <property type="entry name" value="Plant_MAPKKK"/>
</dbReference>
<protein>
    <recommendedName>
        <fullName evidence="3">Protein kinase domain-containing protein</fullName>
    </recommendedName>
</protein>
<feature type="compositionally biased region" description="Polar residues" evidence="1">
    <location>
        <begin position="285"/>
        <end position="294"/>
    </location>
</feature>
<dbReference type="SUPFAM" id="SSF56112">
    <property type="entry name" value="Protein kinase-like (PK-like)"/>
    <property type="match status" value="1"/>
</dbReference>
<keyword evidence="5" id="KW-1185">Reference proteome</keyword>
<evidence type="ECO:0000313" key="5">
    <source>
        <dbReference type="Proteomes" id="UP001174909"/>
    </source>
</evidence>
<dbReference type="Proteomes" id="UP001174909">
    <property type="component" value="Unassembled WGS sequence"/>
</dbReference>
<evidence type="ECO:0000256" key="2">
    <source>
        <dbReference type="SAM" id="Phobius"/>
    </source>
</evidence>
<keyword evidence="2" id="KW-0812">Transmembrane</keyword>
<feature type="domain" description="Protein kinase" evidence="3">
    <location>
        <begin position="1"/>
        <end position="212"/>
    </location>
</feature>
<accession>A0AA35XM88</accession>
<sequence length="341" mass="38343">FFISTLTVCVSSSLLPFLPPPFLFLLSFLSPFTFLLFLSLLSLFFICLPFSHSLPHLPFLSLLPLTSSISLHTGENILILEGGRRLKLTNFEKALYFEDVSRPGMLPLTGVAPHFAAPEVIRREELSFYSDVWSSVCVFIHLVTGSLPGHRAGLTSRDSMRDMLMKYRDEDMEKLVPLSEMVLDRELVSIFRDTLRDGSRPSALTLLKYPALKNADMYEHNFPALRQREGSEAPLPLGSELHIAGPSATPVSKPPTTDEEEKVVHKGGQKRPSKFDPVRRRRTQSSRYILQSSEGVEPLKPKMEGPTREPTTIHHMPREMIVAKGVSQKTSRSDTISQQLL</sequence>
<dbReference type="GO" id="GO:0005524">
    <property type="term" value="F:ATP binding"/>
    <property type="evidence" value="ECO:0007669"/>
    <property type="project" value="InterPro"/>
</dbReference>
<dbReference type="InterPro" id="IPR011009">
    <property type="entry name" value="Kinase-like_dom_sf"/>
</dbReference>
<dbReference type="Gene3D" id="1.10.510.10">
    <property type="entry name" value="Transferase(Phosphotransferase) domain 1"/>
    <property type="match status" value="1"/>
</dbReference>
<feature type="region of interest" description="Disordered" evidence="1">
    <location>
        <begin position="235"/>
        <end position="318"/>
    </location>
</feature>
<organism evidence="4 5">
    <name type="scientific">Geodia barretti</name>
    <name type="common">Barrett's horny sponge</name>
    <dbReference type="NCBI Taxonomy" id="519541"/>
    <lineage>
        <taxon>Eukaryota</taxon>
        <taxon>Metazoa</taxon>
        <taxon>Porifera</taxon>
        <taxon>Demospongiae</taxon>
        <taxon>Heteroscleromorpha</taxon>
        <taxon>Tetractinellida</taxon>
        <taxon>Astrophorina</taxon>
        <taxon>Geodiidae</taxon>
        <taxon>Geodia</taxon>
    </lineage>
</organism>
<name>A0AA35XM88_GEOBA</name>
<evidence type="ECO:0000259" key="3">
    <source>
        <dbReference type="PROSITE" id="PS50011"/>
    </source>
</evidence>
<keyword evidence="2" id="KW-0472">Membrane</keyword>
<dbReference type="GO" id="GO:0007165">
    <property type="term" value="P:signal transduction"/>
    <property type="evidence" value="ECO:0007669"/>
    <property type="project" value="TreeGrafter"/>
</dbReference>
<proteinExistence type="predicted"/>
<dbReference type="AlphaFoldDB" id="A0AA35XM88"/>
<dbReference type="PANTHER" id="PTHR48011:SF4">
    <property type="entry name" value="MITOGEN-ACTIVATED PROTEIN KINASE KINASE KINASE 19"/>
    <property type="match status" value="1"/>
</dbReference>
<dbReference type="InterPro" id="IPR000719">
    <property type="entry name" value="Prot_kinase_dom"/>
</dbReference>
<dbReference type="PROSITE" id="PS50011">
    <property type="entry name" value="PROTEIN_KINASE_DOM"/>
    <property type="match status" value="1"/>
</dbReference>
<reference evidence="4" key="1">
    <citation type="submission" date="2023-03" db="EMBL/GenBank/DDBJ databases">
        <authorList>
            <person name="Steffen K."/>
            <person name="Cardenas P."/>
        </authorList>
    </citation>
    <scope>NUCLEOTIDE SEQUENCE</scope>
</reference>
<keyword evidence="2" id="KW-1133">Transmembrane helix</keyword>
<feature type="transmembrane region" description="Helical" evidence="2">
    <location>
        <begin position="22"/>
        <end position="48"/>
    </location>
</feature>
<dbReference type="PANTHER" id="PTHR48011">
    <property type="entry name" value="CCR4-NOT TRANSCRIPTIONAL COMPLEX SUBUNIT CAF120-RELATED"/>
    <property type="match status" value="1"/>
</dbReference>
<feature type="compositionally biased region" description="Basic and acidic residues" evidence="1">
    <location>
        <begin position="297"/>
        <end position="307"/>
    </location>
</feature>
<comment type="caution">
    <text evidence="4">The sequence shown here is derived from an EMBL/GenBank/DDBJ whole genome shotgun (WGS) entry which is preliminary data.</text>
</comment>
<evidence type="ECO:0000256" key="1">
    <source>
        <dbReference type="SAM" id="MobiDB-lite"/>
    </source>
</evidence>
<dbReference type="GO" id="GO:0004672">
    <property type="term" value="F:protein kinase activity"/>
    <property type="evidence" value="ECO:0007669"/>
    <property type="project" value="InterPro"/>
</dbReference>
<gene>
    <name evidence="4" type="ORF">GBAR_LOCUS31410</name>
</gene>
<dbReference type="EMBL" id="CASHTH010004464">
    <property type="protein sequence ID" value="CAI8057640.1"/>
    <property type="molecule type" value="Genomic_DNA"/>
</dbReference>